<comment type="caution">
    <text evidence="1">The sequence shown here is derived from an EMBL/GenBank/DDBJ whole genome shotgun (WGS) entry which is preliminary data.</text>
</comment>
<evidence type="ECO:0000313" key="2">
    <source>
        <dbReference type="Proteomes" id="UP001064489"/>
    </source>
</evidence>
<sequence>MKSSRACKGSSFRLAKINNGTWQAGCNEGRRNLDTFNPPSLAASIIASLCGEEEEVDGLVSIFLANYKAKKGKKIEGKSPTSLIPLPTFRIRCLNRPMFSKEEMDKDVGLEAFVRNEVICLSCLVASDIVTSHATFKNALNASGGKNSHIDLPHTFGGRPSILATEASSTEWRPPSTGKLLATQSNGITLFEDAGYSRKIVLLGTLI</sequence>
<gene>
    <name evidence="1" type="ORF">LWI28_019349</name>
</gene>
<evidence type="ECO:0000313" key="1">
    <source>
        <dbReference type="EMBL" id="KAI9174568.1"/>
    </source>
</evidence>
<proteinExistence type="predicted"/>
<organism evidence="1 2">
    <name type="scientific">Acer negundo</name>
    <name type="common">Box elder</name>
    <dbReference type="NCBI Taxonomy" id="4023"/>
    <lineage>
        <taxon>Eukaryota</taxon>
        <taxon>Viridiplantae</taxon>
        <taxon>Streptophyta</taxon>
        <taxon>Embryophyta</taxon>
        <taxon>Tracheophyta</taxon>
        <taxon>Spermatophyta</taxon>
        <taxon>Magnoliopsida</taxon>
        <taxon>eudicotyledons</taxon>
        <taxon>Gunneridae</taxon>
        <taxon>Pentapetalae</taxon>
        <taxon>rosids</taxon>
        <taxon>malvids</taxon>
        <taxon>Sapindales</taxon>
        <taxon>Sapindaceae</taxon>
        <taxon>Hippocastanoideae</taxon>
        <taxon>Acereae</taxon>
        <taxon>Acer</taxon>
    </lineage>
</organism>
<reference evidence="1" key="1">
    <citation type="journal article" date="2022" name="Plant J.">
        <title>Strategies of tolerance reflected in two North American maple genomes.</title>
        <authorList>
            <person name="McEvoy S.L."/>
            <person name="Sezen U.U."/>
            <person name="Trouern-Trend A."/>
            <person name="McMahon S.M."/>
            <person name="Schaberg P.G."/>
            <person name="Yang J."/>
            <person name="Wegrzyn J.L."/>
            <person name="Swenson N.G."/>
        </authorList>
    </citation>
    <scope>NUCLEOTIDE SEQUENCE</scope>
    <source>
        <strain evidence="1">91603</strain>
    </source>
</reference>
<dbReference type="EMBL" id="JAJSOW010000103">
    <property type="protein sequence ID" value="KAI9174568.1"/>
    <property type="molecule type" value="Genomic_DNA"/>
</dbReference>
<name>A0AAD5IQW4_ACENE</name>
<dbReference type="AlphaFoldDB" id="A0AAD5IQW4"/>
<keyword evidence="2" id="KW-1185">Reference proteome</keyword>
<protein>
    <submittedName>
        <fullName evidence="1">Uncharacterized protein</fullName>
    </submittedName>
</protein>
<dbReference type="Proteomes" id="UP001064489">
    <property type="component" value="Chromosome 8"/>
</dbReference>
<accession>A0AAD5IQW4</accession>
<reference evidence="1" key="2">
    <citation type="submission" date="2023-02" db="EMBL/GenBank/DDBJ databases">
        <authorList>
            <person name="Swenson N.G."/>
            <person name="Wegrzyn J.L."/>
            <person name="Mcevoy S.L."/>
        </authorList>
    </citation>
    <scope>NUCLEOTIDE SEQUENCE</scope>
    <source>
        <strain evidence="1">91603</strain>
        <tissue evidence="1">Leaf</tissue>
    </source>
</reference>